<keyword evidence="3" id="KW-1185">Reference proteome</keyword>
<accession>A0AAV6FXU1</accession>
<evidence type="ECO:0000313" key="3">
    <source>
        <dbReference type="Proteomes" id="UP000823561"/>
    </source>
</evidence>
<name>A0AAV6FXU1_9TELE</name>
<feature type="region of interest" description="Disordered" evidence="1">
    <location>
        <begin position="16"/>
        <end position="63"/>
    </location>
</feature>
<organism evidence="2 3">
    <name type="scientific">Alosa alosa</name>
    <name type="common">allis shad</name>
    <dbReference type="NCBI Taxonomy" id="278164"/>
    <lineage>
        <taxon>Eukaryota</taxon>
        <taxon>Metazoa</taxon>
        <taxon>Chordata</taxon>
        <taxon>Craniata</taxon>
        <taxon>Vertebrata</taxon>
        <taxon>Euteleostomi</taxon>
        <taxon>Actinopterygii</taxon>
        <taxon>Neopterygii</taxon>
        <taxon>Teleostei</taxon>
        <taxon>Clupei</taxon>
        <taxon>Clupeiformes</taxon>
        <taxon>Clupeoidei</taxon>
        <taxon>Clupeidae</taxon>
        <taxon>Alosa</taxon>
    </lineage>
</organism>
<feature type="compositionally biased region" description="Polar residues" evidence="1">
    <location>
        <begin position="22"/>
        <end position="36"/>
    </location>
</feature>
<dbReference type="AlphaFoldDB" id="A0AAV6FXU1"/>
<protein>
    <submittedName>
        <fullName evidence="2">Uncharacterized protein</fullName>
    </submittedName>
</protein>
<gene>
    <name evidence="2" type="ORF">AALO_G00248720</name>
</gene>
<evidence type="ECO:0000256" key="1">
    <source>
        <dbReference type="SAM" id="MobiDB-lite"/>
    </source>
</evidence>
<sequence length="87" mass="9455">MHGEYIKDSDLAPVKKKGSLRLLQSPTDLTTLSNRADQFGGTGTNPLRHSEGQRSPPICSSFANKTLTPRLPFSCRTGHTDTIDLTA</sequence>
<evidence type="ECO:0000313" key="2">
    <source>
        <dbReference type="EMBL" id="KAG5266000.1"/>
    </source>
</evidence>
<dbReference type="EMBL" id="JADWDJ010000019">
    <property type="protein sequence ID" value="KAG5266000.1"/>
    <property type="molecule type" value="Genomic_DNA"/>
</dbReference>
<reference evidence="2" key="1">
    <citation type="submission" date="2020-10" db="EMBL/GenBank/DDBJ databases">
        <title>Chromosome-scale genome assembly of the Allis shad, Alosa alosa.</title>
        <authorList>
            <person name="Margot Z."/>
            <person name="Christophe K."/>
            <person name="Cabau C."/>
            <person name="Louis A."/>
            <person name="Berthelot C."/>
            <person name="Parey E."/>
            <person name="Roest Crollius H."/>
            <person name="Montfort J."/>
            <person name="Robinson-Rechavi M."/>
            <person name="Bucao C."/>
            <person name="Bouchez O."/>
            <person name="Gislard M."/>
            <person name="Lluch J."/>
            <person name="Milhes M."/>
            <person name="Lampietro C."/>
            <person name="Lopez Roques C."/>
            <person name="Donnadieu C."/>
            <person name="Braasch I."/>
            <person name="Desvignes T."/>
            <person name="Postlethwait J."/>
            <person name="Bobe J."/>
            <person name="Guiguen Y."/>
        </authorList>
    </citation>
    <scope>NUCLEOTIDE SEQUENCE</scope>
    <source>
        <strain evidence="2">M-15738</strain>
        <tissue evidence="2">Blood</tissue>
    </source>
</reference>
<proteinExistence type="predicted"/>
<dbReference type="Proteomes" id="UP000823561">
    <property type="component" value="Chromosome 19"/>
</dbReference>
<comment type="caution">
    <text evidence="2">The sequence shown here is derived from an EMBL/GenBank/DDBJ whole genome shotgun (WGS) entry which is preliminary data.</text>
</comment>